<keyword evidence="1" id="KW-0472">Membrane</keyword>
<feature type="transmembrane region" description="Helical" evidence="1">
    <location>
        <begin position="7"/>
        <end position="28"/>
    </location>
</feature>
<dbReference type="EMBL" id="MF405918">
    <property type="protein sequence ID" value="QKU34213.1"/>
    <property type="molecule type" value="Genomic_DNA"/>
</dbReference>
<organism evidence="2">
    <name type="scientific">Tupanvirus deep ocean</name>
    <dbReference type="NCBI Taxonomy" id="2126984"/>
    <lineage>
        <taxon>Viruses</taxon>
        <taxon>Varidnaviria</taxon>
        <taxon>Bamfordvirae</taxon>
        <taxon>Nucleocytoviricota</taxon>
        <taxon>Megaviricetes</taxon>
        <taxon>Imitervirales</taxon>
        <taxon>Mimiviridae</taxon>
        <taxon>Megamimivirinae</taxon>
        <taxon>Tupanvirus</taxon>
        <taxon>Tupanvirus altamarinense</taxon>
    </lineage>
</organism>
<protein>
    <submittedName>
        <fullName evidence="2">Putative ORFan</fullName>
    </submittedName>
</protein>
<keyword evidence="1" id="KW-0812">Transmembrane</keyword>
<evidence type="ECO:0000256" key="1">
    <source>
        <dbReference type="SAM" id="Phobius"/>
    </source>
</evidence>
<dbReference type="GeneID" id="80517523"/>
<reference evidence="2" key="2">
    <citation type="journal article" date="2018" name="Nat. Commun.">
        <title>Tailed giant Tupanvirus possesses the most complete translational apparatus of the known virosphere.</title>
        <authorList>
            <person name="Abrahao J."/>
            <person name="Silva L."/>
            <person name="Silva L.S."/>
            <person name="Khalil J.Y.B."/>
            <person name="Rodrigues R."/>
            <person name="Arantes T."/>
            <person name="Assis F."/>
            <person name="Boratto P."/>
            <person name="Andrade M."/>
            <person name="Kroon E.G."/>
            <person name="Ribeiro B."/>
            <person name="Bergier I."/>
            <person name="Seligmann H."/>
            <person name="Ghigo E."/>
            <person name="Colson P."/>
            <person name="Levasseur A."/>
            <person name="Kroemer G."/>
            <person name="Raoult D."/>
            <person name="La Scola B."/>
        </authorList>
    </citation>
    <scope>NUCLEOTIDE SEQUENCE [LARGE SCALE GENOMIC DNA]</scope>
    <source>
        <strain evidence="2">Deep ocean</strain>
    </source>
</reference>
<dbReference type="RefSeq" id="YP_010780832.1">
    <property type="nucleotide sequence ID" value="NC_075038.1"/>
</dbReference>
<sequence>MFTLQDGIKYIGLAAIIYFLLKAFANNILTNCQIIILVLCIMLFVVFIASQNFNCPNKIERFDMTNGISNSVYDGPSNQNTNDDNTVNDYDDNVDYSDDDINDFKDIMGIDKQRYEQIKNTEKNAMDKIKSTHKDEMIYTTTHPFNTVPLGTQLYGYTYLPPENWFRAYERPPVCISEKNCAVCPIADPSTAGLLEFDSNNNIMGPMGIDHRYSKRVLNNNK</sequence>
<proteinExistence type="predicted"/>
<feature type="transmembrane region" description="Helical" evidence="1">
    <location>
        <begin position="34"/>
        <end position="54"/>
    </location>
</feature>
<dbReference type="KEGG" id="vg:80517523"/>
<evidence type="ECO:0000313" key="2">
    <source>
        <dbReference type="EMBL" id="QKU34213.1"/>
    </source>
</evidence>
<keyword evidence="1" id="KW-1133">Transmembrane helix</keyword>
<accession>A0A6N1NQV6</accession>
<name>A0A6N1NQV6_9VIRU</name>
<reference evidence="2" key="1">
    <citation type="submission" date="2017-06" db="EMBL/GenBank/DDBJ databases">
        <authorList>
            <person name="Assis F.L."/>
            <person name="Abrahao J.S."/>
            <person name="Silva L."/>
            <person name="Khalil J.B."/>
            <person name="Rodrigues R."/>
            <person name="Silva L.S."/>
            <person name="Boratto P."/>
            <person name="Andrade M."/>
            <person name="Kroon E.G."/>
            <person name="Ribeiro B."/>
            <person name="Bergier I."/>
            <person name="Seligmann H."/>
            <person name="Ghigo E."/>
            <person name="Colson P."/>
            <person name="Levasseur A."/>
            <person name="Raoult D."/>
            <person name="Scola B.L."/>
        </authorList>
    </citation>
    <scope>NUCLEOTIDE SEQUENCE</scope>
    <source>
        <strain evidence="2">Deep ocean</strain>
    </source>
</reference>